<dbReference type="SMART" id="SM00382">
    <property type="entry name" value="AAA"/>
    <property type="match status" value="1"/>
</dbReference>
<name>A0A5P9QD91_9MICO</name>
<evidence type="ECO:0000256" key="8">
    <source>
        <dbReference type="ARBA" id="ARBA00023016"/>
    </source>
</evidence>
<dbReference type="PRINTS" id="PR01874">
    <property type="entry name" value="DNAREPAIRADA"/>
</dbReference>
<keyword evidence="8 11" id="KW-0346">Stress response</keyword>
<evidence type="ECO:0000259" key="15">
    <source>
        <dbReference type="PROSITE" id="PS50162"/>
    </source>
</evidence>
<comment type="function">
    <text evidence="13">DNA-dependent ATPase involved in processing of recombination intermediates, plays a role in repairing DNA breaks. Stimulates the branch migration of RecA-mediated strand transfer reactions, allowing the 3' invading strand to extend heteroduplex DNA faster. Binds ssDNA in the presence of ADP but not other nucleotides, has ATPase activity that is stimulated by ssDNA and various branched DNA structures, but inhibited by SSB. Does not have RecA's homology-searching function.</text>
</comment>
<dbReference type="GO" id="GO:0005524">
    <property type="term" value="F:ATP binding"/>
    <property type="evidence" value="ECO:0007669"/>
    <property type="project" value="UniProtKB-UniRule"/>
</dbReference>
<dbReference type="EMBL" id="CP045529">
    <property type="protein sequence ID" value="QFU99433.1"/>
    <property type="molecule type" value="Genomic_DNA"/>
</dbReference>
<dbReference type="Gene3D" id="3.40.50.300">
    <property type="entry name" value="P-loop containing nucleotide triphosphate hydrolases"/>
    <property type="match status" value="1"/>
</dbReference>
<keyword evidence="10 11" id="KW-0234">DNA repair</keyword>
<evidence type="ECO:0000256" key="2">
    <source>
        <dbReference type="ARBA" id="ARBA00022741"/>
    </source>
</evidence>
<sequence length="493" mass="50033">MSRARPAGDVSAAAASVADVTTTSARAARSTTKPARPAFACTECGWTTAKWVGRCGECQEWGTVAEVGAAGVGPRTVAVAPTRSTAREIAQIEVDAARHAPTGVGELDRVLGGGLVPGAVVLLAGEPGVGKSTLLLAVASNVARGVSAGAGRPARVLYVTGEESAGQVRLRAERIGALAPGLLLVSETDLATILGHVEREDPDLLVLDSVQTVASTEVEGSPGGPSQVREVAGAIIAAAKARDLPVVLVGHVTKDGSVAGPRTLEHLVDVVCQFEGDRHSRLRLVRAVKNRYGPTDEVGCFDLSESGIVGLPDPSGLFLSSAGAGVAGSCVTVTLEGRRPMVLEVQALVAPSALANPRRAVSGIDSSRLAMNLAVLHRHVGLRVMDQDVYVSTIGGARASEPSADLAVALAVLSARQDTPLPAGTVAFGEVGLAGDLRPVVGLERRLAEAARLGYTRAVVPAAAALGDGALPAGMKVARVSSLREALAAATAT</sequence>
<dbReference type="Pfam" id="PF13541">
    <property type="entry name" value="ChlI"/>
    <property type="match status" value="1"/>
</dbReference>
<evidence type="ECO:0000256" key="9">
    <source>
        <dbReference type="ARBA" id="ARBA00023125"/>
    </source>
</evidence>
<dbReference type="GO" id="GO:0016787">
    <property type="term" value="F:hydrolase activity"/>
    <property type="evidence" value="ECO:0007669"/>
    <property type="project" value="UniProtKB-KW"/>
</dbReference>
<dbReference type="PROSITE" id="PS50162">
    <property type="entry name" value="RECA_2"/>
    <property type="match status" value="1"/>
</dbReference>
<dbReference type="NCBIfam" id="TIGR00416">
    <property type="entry name" value="sms"/>
    <property type="match status" value="1"/>
</dbReference>
<dbReference type="HAMAP" id="MF_01498">
    <property type="entry name" value="RadA_bact"/>
    <property type="match status" value="1"/>
</dbReference>
<dbReference type="SUPFAM" id="SSF52540">
    <property type="entry name" value="P-loop containing nucleoside triphosphate hydrolases"/>
    <property type="match status" value="1"/>
</dbReference>
<dbReference type="CDD" id="cd01121">
    <property type="entry name" value="RadA_SMS_N"/>
    <property type="match status" value="1"/>
</dbReference>
<dbReference type="InterPro" id="IPR027417">
    <property type="entry name" value="P-loop_NTPase"/>
</dbReference>
<organism evidence="16 17">
    <name type="scientific">Luteimicrobium xylanilyticum</name>
    <dbReference type="NCBI Taxonomy" id="1133546"/>
    <lineage>
        <taxon>Bacteria</taxon>
        <taxon>Bacillati</taxon>
        <taxon>Actinomycetota</taxon>
        <taxon>Actinomycetes</taxon>
        <taxon>Micrococcales</taxon>
        <taxon>Luteimicrobium</taxon>
    </lineage>
</organism>
<keyword evidence="3 11" id="KW-0227">DNA damage</keyword>
<dbReference type="InterPro" id="IPR020588">
    <property type="entry name" value="RecA_ATP-bd"/>
</dbReference>
<dbReference type="Gene3D" id="3.30.230.10">
    <property type="match status" value="1"/>
</dbReference>
<keyword evidence="7 11" id="KW-0067">ATP-binding</keyword>
<keyword evidence="5" id="KW-0378">Hydrolase</keyword>
<dbReference type="PANTHER" id="PTHR32472">
    <property type="entry name" value="DNA REPAIR PROTEIN RADA"/>
    <property type="match status" value="1"/>
</dbReference>
<dbReference type="InterPro" id="IPR003593">
    <property type="entry name" value="AAA+_ATPase"/>
</dbReference>
<evidence type="ECO:0000256" key="14">
    <source>
        <dbReference type="SAM" id="MobiDB-lite"/>
    </source>
</evidence>
<keyword evidence="2 11" id="KW-0547">Nucleotide-binding</keyword>
<dbReference type="FunFam" id="3.40.50.300:FF:000050">
    <property type="entry name" value="DNA repair protein RadA"/>
    <property type="match status" value="1"/>
</dbReference>
<feature type="binding site" evidence="11">
    <location>
        <begin position="125"/>
        <end position="132"/>
    </location>
    <ligand>
        <name>ATP</name>
        <dbReference type="ChEBI" id="CHEBI:30616"/>
    </ligand>
</feature>
<evidence type="ECO:0000313" key="16">
    <source>
        <dbReference type="EMBL" id="QFU99433.1"/>
    </source>
</evidence>
<dbReference type="Proteomes" id="UP000326702">
    <property type="component" value="Chromosome"/>
</dbReference>
<dbReference type="GO" id="GO:0140664">
    <property type="term" value="F:ATP-dependent DNA damage sensor activity"/>
    <property type="evidence" value="ECO:0007669"/>
    <property type="project" value="InterPro"/>
</dbReference>
<reference evidence="16 17" key="1">
    <citation type="submission" date="2019-10" db="EMBL/GenBank/DDBJ databases">
        <title>Genome sequence of Luteimicrobium xylanilyticum HY-24.</title>
        <authorList>
            <person name="Kim D.Y."/>
            <person name="Park H.-Y."/>
        </authorList>
    </citation>
    <scope>NUCLEOTIDE SEQUENCE [LARGE SCALE GENOMIC DNA]</scope>
    <source>
        <strain evidence="16 17">HY-24</strain>
    </source>
</reference>
<dbReference type="InterPro" id="IPR014721">
    <property type="entry name" value="Ribsml_uS5_D2-typ_fold_subgr"/>
</dbReference>
<dbReference type="GO" id="GO:0000725">
    <property type="term" value="P:recombinational repair"/>
    <property type="evidence" value="ECO:0007669"/>
    <property type="project" value="UniProtKB-UniRule"/>
</dbReference>
<evidence type="ECO:0000256" key="7">
    <source>
        <dbReference type="ARBA" id="ARBA00022840"/>
    </source>
</evidence>
<dbReference type="SUPFAM" id="SSF54211">
    <property type="entry name" value="Ribosomal protein S5 domain 2-like"/>
    <property type="match status" value="1"/>
</dbReference>
<evidence type="ECO:0000256" key="6">
    <source>
        <dbReference type="ARBA" id="ARBA00022833"/>
    </source>
</evidence>
<evidence type="ECO:0000256" key="11">
    <source>
        <dbReference type="HAMAP-Rule" id="MF_01498"/>
    </source>
</evidence>
<dbReference type="GO" id="GO:0003684">
    <property type="term" value="F:damaged DNA binding"/>
    <property type="evidence" value="ECO:0007669"/>
    <property type="project" value="InterPro"/>
</dbReference>
<dbReference type="Pfam" id="PF13481">
    <property type="entry name" value="AAA_25"/>
    <property type="match status" value="1"/>
</dbReference>
<dbReference type="InterPro" id="IPR020568">
    <property type="entry name" value="Ribosomal_Su5_D2-typ_SF"/>
</dbReference>
<evidence type="ECO:0000256" key="4">
    <source>
        <dbReference type="ARBA" id="ARBA00022771"/>
    </source>
</evidence>
<proteinExistence type="inferred from homology"/>
<keyword evidence="4 13" id="KW-0863">Zinc-finger</keyword>
<evidence type="ECO:0000256" key="3">
    <source>
        <dbReference type="ARBA" id="ARBA00022763"/>
    </source>
</evidence>
<dbReference type="PANTHER" id="PTHR32472:SF10">
    <property type="entry name" value="DNA REPAIR PROTEIN RADA-LIKE PROTEIN"/>
    <property type="match status" value="1"/>
</dbReference>
<keyword evidence="9 11" id="KW-0238">DNA-binding</keyword>
<evidence type="ECO:0000256" key="12">
    <source>
        <dbReference type="NCBIfam" id="TIGR00416"/>
    </source>
</evidence>
<comment type="function">
    <text evidence="11">Plays a role in repairing double-strand DNA breaks, probably involving stabilizing or processing branched DNA or blocked replication forks.</text>
</comment>
<accession>A0A5P9QD91</accession>
<dbReference type="AlphaFoldDB" id="A0A5P9QD91"/>
<evidence type="ECO:0000313" key="17">
    <source>
        <dbReference type="Proteomes" id="UP000326702"/>
    </source>
</evidence>
<evidence type="ECO:0000256" key="10">
    <source>
        <dbReference type="ARBA" id="ARBA00023204"/>
    </source>
</evidence>
<feature type="domain" description="RecA family profile 1" evidence="15">
    <location>
        <begin position="96"/>
        <end position="252"/>
    </location>
</feature>
<feature type="region of interest" description="Disordered" evidence="14">
    <location>
        <begin position="1"/>
        <end position="32"/>
    </location>
</feature>
<dbReference type="KEGG" id="lxl:KDY119_02964"/>
<dbReference type="InterPro" id="IPR041166">
    <property type="entry name" value="Rubredoxin_2"/>
</dbReference>
<dbReference type="Pfam" id="PF18073">
    <property type="entry name" value="Zn_ribbon_LapB"/>
    <property type="match status" value="1"/>
</dbReference>
<comment type="similarity">
    <text evidence="11 13">Belongs to the RecA family. RadA subfamily.</text>
</comment>
<dbReference type="GO" id="GO:0005829">
    <property type="term" value="C:cytosol"/>
    <property type="evidence" value="ECO:0007669"/>
    <property type="project" value="TreeGrafter"/>
</dbReference>
<gene>
    <name evidence="11" type="primary">radA</name>
    <name evidence="16" type="ORF">KDY119_02964</name>
</gene>
<keyword evidence="1 11" id="KW-0479">Metal-binding</keyword>
<keyword evidence="6 13" id="KW-0862">Zinc</keyword>
<protein>
    <recommendedName>
        <fullName evidence="11 12">DNA repair protein RadA</fullName>
    </recommendedName>
</protein>
<dbReference type="GO" id="GO:0008270">
    <property type="term" value="F:zinc ion binding"/>
    <property type="evidence" value="ECO:0007669"/>
    <property type="project" value="UniProtKB-KW"/>
</dbReference>
<evidence type="ECO:0000256" key="13">
    <source>
        <dbReference type="RuleBase" id="RU003555"/>
    </source>
</evidence>
<dbReference type="InterPro" id="IPR004504">
    <property type="entry name" value="DNA_repair_RadA"/>
</dbReference>
<evidence type="ECO:0000256" key="5">
    <source>
        <dbReference type="ARBA" id="ARBA00022801"/>
    </source>
</evidence>
<comment type="domain">
    <text evidence="11">The middle region has homology to RecA with ATPase motifs including the RadA KNRFG motif, while the C-terminus is homologous to Lon protease.</text>
</comment>
<feature type="short sequence motif" description="RadA KNRFG motif" evidence="11">
    <location>
        <begin position="289"/>
        <end position="293"/>
    </location>
</feature>
<keyword evidence="17" id="KW-1185">Reference proteome</keyword>
<evidence type="ECO:0000256" key="1">
    <source>
        <dbReference type="ARBA" id="ARBA00022723"/>
    </source>
</evidence>
<feature type="region of interest" description="Lon-protease-like" evidence="11">
    <location>
        <begin position="388"/>
        <end position="493"/>
    </location>
</feature>